<keyword evidence="2" id="KW-1185">Reference proteome</keyword>
<organism evidence="1 2">
    <name type="scientific">Schizophyllum amplum</name>
    <dbReference type="NCBI Taxonomy" id="97359"/>
    <lineage>
        <taxon>Eukaryota</taxon>
        <taxon>Fungi</taxon>
        <taxon>Dikarya</taxon>
        <taxon>Basidiomycota</taxon>
        <taxon>Agaricomycotina</taxon>
        <taxon>Agaricomycetes</taxon>
        <taxon>Agaricomycetidae</taxon>
        <taxon>Agaricales</taxon>
        <taxon>Schizophyllaceae</taxon>
        <taxon>Schizophyllum</taxon>
    </lineage>
</organism>
<protein>
    <submittedName>
        <fullName evidence="1">Uncharacterized protein</fullName>
    </submittedName>
</protein>
<gene>
    <name evidence="1" type="ORF">BD626DRAFT_569505</name>
</gene>
<evidence type="ECO:0000313" key="2">
    <source>
        <dbReference type="Proteomes" id="UP000320762"/>
    </source>
</evidence>
<dbReference type="Proteomes" id="UP000320762">
    <property type="component" value="Unassembled WGS sequence"/>
</dbReference>
<dbReference type="OrthoDB" id="2603374at2759"/>
<proteinExistence type="predicted"/>
<name>A0A550CDP8_9AGAR</name>
<reference evidence="1 2" key="1">
    <citation type="journal article" date="2019" name="New Phytol.">
        <title>Comparative genomics reveals unique wood-decay strategies and fruiting body development in the Schizophyllaceae.</title>
        <authorList>
            <person name="Almasi E."/>
            <person name="Sahu N."/>
            <person name="Krizsan K."/>
            <person name="Balint B."/>
            <person name="Kovacs G.M."/>
            <person name="Kiss B."/>
            <person name="Cseklye J."/>
            <person name="Drula E."/>
            <person name="Henrissat B."/>
            <person name="Nagy I."/>
            <person name="Chovatia M."/>
            <person name="Adam C."/>
            <person name="LaButti K."/>
            <person name="Lipzen A."/>
            <person name="Riley R."/>
            <person name="Grigoriev I.V."/>
            <person name="Nagy L.G."/>
        </authorList>
    </citation>
    <scope>NUCLEOTIDE SEQUENCE [LARGE SCALE GENOMIC DNA]</scope>
    <source>
        <strain evidence="1 2">NL-1724</strain>
    </source>
</reference>
<dbReference type="EMBL" id="VDMD01000011">
    <property type="protein sequence ID" value="TRM62930.1"/>
    <property type="molecule type" value="Genomic_DNA"/>
</dbReference>
<evidence type="ECO:0000313" key="1">
    <source>
        <dbReference type="EMBL" id="TRM62930.1"/>
    </source>
</evidence>
<dbReference type="AlphaFoldDB" id="A0A550CDP8"/>
<accession>A0A550CDP8</accession>
<comment type="caution">
    <text evidence="1">The sequence shown here is derived from an EMBL/GenBank/DDBJ whole genome shotgun (WGS) entry which is preliminary data.</text>
</comment>
<sequence length="173" mass="19559">MSRNICLEPHALYICLTQLLVPGFHWGLYFTDERGIATRHEWAEVKGARDRLSPVEAYRATVIDPVTESDQENRFNLAFVKVRGYTPNVALDIRSSFSAVEPSGGWSSWRENRKNGLSCRTWLIRALALLQKEGVVVRECPVEEIEEAVKKIGTEVERRLGEGEDIGTLITEA</sequence>